<dbReference type="SUPFAM" id="SSF52954">
    <property type="entry name" value="Class II aaRS ABD-related"/>
    <property type="match status" value="1"/>
</dbReference>
<dbReference type="PRINTS" id="PR01046">
    <property type="entry name" value="TRNASYNTHPRO"/>
</dbReference>
<comment type="caution">
    <text evidence="12">The sequence shown here is derived from an EMBL/GenBank/DDBJ whole genome shotgun (WGS) entry which is preliminary data.</text>
</comment>
<dbReference type="InterPro" id="IPR036621">
    <property type="entry name" value="Anticodon-bd_dom_sf"/>
</dbReference>
<dbReference type="PANTHER" id="PTHR42753">
    <property type="entry name" value="MITOCHONDRIAL RIBOSOME PROTEIN L39/PROLYL-TRNA LIGASE FAMILY MEMBER"/>
    <property type="match status" value="1"/>
</dbReference>
<proteinExistence type="predicted"/>
<dbReference type="InterPro" id="IPR045864">
    <property type="entry name" value="aa-tRNA-synth_II/BPL/LPL"/>
</dbReference>
<evidence type="ECO:0000256" key="5">
    <source>
        <dbReference type="ARBA" id="ARBA00022741"/>
    </source>
</evidence>
<dbReference type="InterPro" id="IPR006195">
    <property type="entry name" value="aa-tRNA-synth_II"/>
</dbReference>
<protein>
    <recommendedName>
        <fullName evidence="2">Proline--tRNA ligase</fullName>
        <ecNumber evidence="1">6.1.1.15</ecNumber>
    </recommendedName>
    <alternativeName>
        <fullName evidence="9">Prolyl-tRNA synthetase</fullName>
    </alternativeName>
</protein>
<feature type="domain" description="Aminoacyl-transfer RNA synthetases class-II family profile" evidence="11">
    <location>
        <begin position="33"/>
        <end position="325"/>
    </location>
</feature>
<dbReference type="Proteomes" id="UP001293791">
    <property type="component" value="Unassembled WGS sequence"/>
</dbReference>
<dbReference type="EC" id="6.1.1.15" evidence="1"/>
<evidence type="ECO:0000259" key="11">
    <source>
        <dbReference type="PROSITE" id="PS50862"/>
    </source>
</evidence>
<dbReference type="Gene3D" id="3.40.50.800">
    <property type="entry name" value="Anticodon-binding domain"/>
    <property type="match status" value="1"/>
</dbReference>
<dbReference type="InterPro" id="IPR044140">
    <property type="entry name" value="ProRS_anticodon_short"/>
</dbReference>
<dbReference type="InterPro" id="IPR002314">
    <property type="entry name" value="aa-tRNA-synt_IIb"/>
</dbReference>
<keyword evidence="4 12" id="KW-0436">Ligase</keyword>
<reference evidence="12 13" key="1">
    <citation type="submission" date="2023-02" db="EMBL/GenBank/DDBJ databases">
        <title>Host association and intracellularity evolved multiple times independently in the Rickettsiales.</title>
        <authorList>
            <person name="Castelli M."/>
            <person name="Nardi T."/>
            <person name="Gammuto L."/>
            <person name="Bellinzona G."/>
            <person name="Sabaneyeva E."/>
            <person name="Potekhin A."/>
            <person name="Serra V."/>
            <person name="Petroni G."/>
            <person name="Sassera D."/>
        </authorList>
    </citation>
    <scope>NUCLEOTIDE SEQUENCE [LARGE SCALE GENOMIC DNA]</scope>
    <source>
        <strain evidence="12 13">BOD18</strain>
    </source>
</reference>
<keyword evidence="7" id="KW-0648">Protein biosynthesis</keyword>
<dbReference type="InterPro" id="IPR004154">
    <property type="entry name" value="Anticodon-bd"/>
</dbReference>
<keyword evidence="8" id="KW-0030">Aminoacyl-tRNA synthetase</keyword>
<evidence type="ECO:0000256" key="4">
    <source>
        <dbReference type="ARBA" id="ARBA00022598"/>
    </source>
</evidence>
<evidence type="ECO:0000313" key="13">
    <source>
        <dbReference type="Proteomes" id="UP001293791"/>
    </source>
</evidence>
<dbReference type="Pfam" id="PF03129">
    <property type="entry name" value="HGTP_anticodon"/>
    <property type="match status" value="1"/>
</dbReference>
<name>A0ABU5L6E7_9RICK</name>
<evidence type="ECO:0000256" key="10">
    <source>
        <dbReference type="ARBA" id="ARBA00047671"/>
    </source>
</evidence>
<dbReference type="Pfam" id="PF00587">
    <property type="entry name" value="tRNA-synt_2b"/>
    <property type="match status" value="1"/>
</dbReference>
<dbReference type="Gene3D" id="3.30.930.10">
    <property type="entry name" value="Bira Bifunctional Protein, Domain 2"/>
    <property type="match status" value="1"/>
</dbReference>
<dbReference type="SUPFAM" id="SSF55681">
    <property type="entry name" value="Class II aaRS and biotin synthetases"/>
    <property type="match status" value="1"/>
</dbReference>
<keyword evidence="13" id="KW-1185">Reference proteome</keyword>
<keyword evidence="5" id="KW-0547">Nucleotide-binding</keyword>
<evidence type="ECO:0000256" key="9">
    <source>
        <dbReference type="ARBA" id="ARBA00029731"/>
    </source>
</evidence>
<gene>
    <name evidence="12" type="ORF">Cyrtocomes_00062</name>
</gene>
<sequence>MLLSKYFLPTLKHDPSGAHIASHKLMLRAGMIRQISTGIYSWLPLGVKILSKITNIVKKRMEEIGALEVMLPLVQPAQLWRDSGRFCEGKGLGGEMLCAKDSSGQEMLIAPSAEEVASYVTLQNIQSYKELPKVIYQVSWKFRDEIRPRHGVMRCREFLMKDAYSFHHNLDCAQNWYERFLNAYLRIYRDMGLQAIPVLADSGDMGGELNHEFHVLSSQGESTIYYNESIISAIEKEISLQDLGKFYAVSSDVLDENKKEGLIKCTSVEVGHIFIQGDKYTQNHKIQNEQGVLFSPITCAYGVGISRIIGLIIENNHDTNGIIWPKEVAPFDLYVTSLRNSDEKCKEMFYRLKAMLDETGLQVLYDDLDDSAGSKFSRADLLGMPVQIIISPRNSTSNSLEVKDRKTGEVNIISIDRILDWVKAC</sequence>
<keyword evidence="3" id="KW-0963">Cytoplasm</keyword>
<dbReference type="RefSeq" id="WP_322497217.1">
    <property type="nucleotide sequence ID" value="NZ_JARGYT010000002.1"/>
</dbReference>
<accession>A0ABU5L6E7</accession>
<dbReference type="CDD" id="cd00861">
    <property type="entry name" value="ProRS_anticodon_short"/>
    <property type="match status" value="1"/>
</dbReference>
<dbReference type="PROSITE" id="PS50862">
    <property type="entry name" value="AA_TRNA_LIGASE_II"/>
    <property type="match status" value="1"/>
</dbReference>
<dbReference type="InterPro" id="IPR050062">
    <property type="entry name" value="Pro-tRNA_synthetase"/>
</dbReference>
<evidence type="ECO:0000256" key="2">
    <source>
        <dbReference type="ARBA" id="ARBA00019110"/>
    </source>
</evidence>
<keyword evidence="6" id="KW-0067">ATP-binding</keyword>
<dbReference type="CDD" id="cd00779">
    <property type="entry name" value="ProRS_core_prok"/>
    <property type="match status" value="1"/>
</dbReference>
<dbReference type="GO" id="GO:0016874">
    <property type="term" value="F:ligase activity"/>
    <property type="evidence" value="ECO:0007669"/>
    <property type="project" value="UniProtKB-KW"/>
</dbReference>
<dbReference type="PANTHER" id="PTHR42753:SF2">
    <property type="entry name" value="PROLINE--TRNA LIGASE"/>
    <property type="match status" value="1"/>
</dbReference>
<evidence type="ECO:0000256" key="8">
    <source>
        <dbReference type="ARBA" id="ARBA00023146"/>
    </source>
</evidence>
<evidence type="ECO:0000313" key="12">
    <source>
        <dbReference type="EMBL" id="MDZ5761704.1"/>
    </source>
</evidence>
<evidence type="ECO:0000256" key="7">
    <source>
        <dbReference type="ARBA" id="ARBA00022917"/>
    </source>
</evidence>
<evidence type="ECO:0000256" key="6">
    <source>
        <dbReference type="ARBA" id="ARBA00022840"/>
    </source>
</evidence>
<evidence type="ECO:0000256" key="3">
    <source>
        <dbReference type="ARBA" id="ARBA00022490"/>
    </source>
</evidence>
<evidence type="ECO:0000256" key="1">
    <source>
        <dbReference type="ARBA" id="ARBA00012831"/>
    </source>
</evidence>
<dbReference type="InterPro" id="IPR033730">
    <property type="entry name" value="ProRS_core_prok"/>
</dbReference>
<dbReference type="InterPro" id="IPR002316">
    <property type="entry name" value="Pro-tRNA-ligase_IIa"/>
</dbReference>
<comment type="catalytic activity">
    <reaction evidence="10">
        <text>tRNA(Pro) + L-proline + ATP = L-prolyl-tRNA(Pro) + AMP + diphosphate</text>
        <dbReference type="Rhea" id="RHEA:14305"/>
        <dbReference type="Rhea" id="RHEA-COMP:9700"/>
        <dbReference type="Rhea" id="RHEA-COMP:9702"/>
        <dbReference type="ChEBI" id="CHEBI:30616"/>
        <dbReference type="ChEBI" id="CHEBI:33019"/>
        <dbReference type="ChEBI" id="CHEBI:60039"/>
        <dbReference type="ChEBI" id="CHEBI:78442"/>
        <dbReference type="ChEBI" id="CHEBI:78532"/>
        <dbReference type="ChEBI" id="CHEBI:456215"/>
        <dbReference type="EC" id="6.1.1.15"/>
    </reaction>
</comment>
<organism evidence="12 13">
    <name type="scientific">Candidatus Cyrtobacter comes</name>
    <dbReference type="NCBI Taxonomy" id="675776"/>
    <lineage>
        <taxon>Bacteria</taxon>
        <taxon>Pseudomonadati</taxon>
        <taxon>Pseudomonadota</taxon>
        <taxon>Alphaproteobacteria</taxon>
        <taxon>Rickettsiales</taxon>
        <taxon>Candidatus Midichloriaceae</taxon>
        <taxon>Candidatus Cyrtobacter</taxon>
    </lineage>
</organism>
<dbReference type="EMBL" id="JARGYT010000002">
    <property type="protein sequence ID" value="MDZ5761704.1"/>
    <property type="molecule type" value="Genomic_DNA"/>
</dbReference>